<name>A0ABP0TN09_9BRYO</name>
<accession>A0ABP0TN09</accession>
<reference evidence="1" key="1">
    <citation type="submission" date="2024-02" db="EMBL/GenBank/DDBJ databases">
        <authorList>
            <consortium name="ELIXIR-Norway"/>
            <consortium name="Elixir Norway"/>
        </authorList>
    </citation>
    <scope>NUCLEOTIDE SEQUENCE</scope>
</reference>
<keyword evidence="2" id="KW-1185">Reference proteome</keyword>
<evidence type="ECO:0000313" key="2">
    <source>
        <dbReference type="Proteomes" id="UP001497512"/>
    </source>
</evidence>
<proteinExistence type="predicted"/>
<evidence type="ECO:0000313" key="1">
    <source>
        <dbReference type="EMBL" id="CAK9200131.1"/>
    </source>
</evidence>
<sequence length="118" mass="13632">MYWSSGGSVCDQVFEHVNNTTTDAAGFQKHLIPILRAEVLRKMAKHVSNLMHENRLQEALPMAMETVKKGQAFYYPDSPAELTPFCLLSAQVLLHFRSLQKHRQHHFSIFKLFLYLSI</sequence>
<dbReference type="Proteomes" id="UP001497512">
    <property type="component" value="Chromosome 12"/>
</dbReference>
<gene>
    <name evidence="1" type="ORF">CSSPTR1EN2_LOCUS5283</name>
</gene>
<organism evidence="1 2">
    <name type="scientific">Sphagnum troendelagicum</name>
    <dbReference type="NCBI Taxonomy" id="128251"/>
    <lineage>
        <taxon>Eukaryota</taxon>
        <taxon>Viridiplantae</taxon>
        <taxon>Streptophyta</taxon>
        <taxon>Embryophyta</taxon>
        <taxon>Bryophyta</taxon>
        <taxon>Sphagnophytina</taxon>
        <taxon>Sphagnopsida</taxon>
        <taxon>Sphagnales</taxon>
        <taxon>Sphagnaceae</taxon>
        <taxon>Sphagnum</taxon>
    </lineage>
</organism>
<protein>
    <submittedName>
        <fullName evidence="1">Uncharacterized protein</fullName>
    </submittedName>
</protein>
<dbReference type="EMBL" id="OZ019904">
    <property type="protein sequence ID" value="CAK9200131.1"/>
    <property type="molecule type" value="Genomic_DNA"/>
</dbReference>